<reference evidence="1" key="1">
    <citation type="submission" date="2020-10" db="EMBL/GenBank/DDBJ databases">
        <authorList>
            <person name="Han B."/>
            <person name="Lu T."/>
            <person name="Zhao Q."/>
            <person name="Huang X."/>
            <person name="Zhao Y."/>
        </authorList>
    </citation>
    <scope>NUCLEOTIDE SEQUENCE</scope>
</reference>
<organism evidence="1 2">
    <name type="scientific">Miscanthus lutarioriparius</name>
    <dbReference type="NCBI Taxonomy" id="422564"/>
    <lineage>
        <taxon>Eukaryota</taxon>
        <taxon>Viridiplantae</taxon>
        <taxon>Streptophyta</taxon>
        <taxon>Embryophyta</taxon>
        <taxon>Tracheophyta</taxon>
        <taxon>Spermatophyta</taxon>
        <taxon>Magnoliopsida</taxon>
        <taxon>Liliopsida</taxon>
        <taxon>Poales</taxon>
        <taxon>Poaceae</taxon>
        <taxon>PACMAD clade</taxon>
        <taxon>Panicoideae</taxon>
        <taxon>Andropogonodae</taxon>
        <taxon>Andropogoneae</taxon>
        <taxon>Saccharinae</taxon>
        <taxon>Miscanthus</taxon>
    </lineage>
</organism>
<name>A0A811Q876_9POAL</name>
<dbReference type="Gene3D" id="1.10.510.10">
    <property type="entry name" value="Transferase(Phosphotransferase) domain 1"/>
    <property type="match status" value="1"/>
</dbReference>
<comment type="caution">
    <text evidence="1">The sequence shown here is derived from an EMBL/GenBank/DDBJ whole genome shotgun (WGS) entry which is preliminary data.</text>
</comment>
<evidence type="ECO:0008006" key="3">
    <source>
        <dbReference type="Google" id="ProtNLM"/>
    </source>
</evidence>
<keyword evidence="2" id="KW-1185">Reference proteome</keyword>
<dbReference type="OrthoDB" id="4062651at2759"/>
<dbReference type="EMBL" id="CAJGYO010000009">
    <property type="protein sequence ID" value="CAD6254426.1"/>
    <property type="molecule type" value="Genomic_DNA"/>
</dbReference>
<protein>
    <recommendedName>
        <fullName evidence="3">Serine-threonine/tyrosine-protein kinase catalytic domain-containing protein</fullName>
    </recommendedName>
</protein>
<gene>
    <name evidence="1" type="ORF">NCGR_LOCUS38030</name>
</gene>
<accession>A0A811Q876</accession>
<dbReference type="AlphaFoldDB" id="A0A811Q876"/>
<dbReference type="Proteomes" id="UP000604825">
    <property type="component" value="Unassembled WGS sequence"/>
</dbReference>
<proteinExistence type="predicted"/>
<evidence type="ECO:0000313" key="2">
    <source>
        <dbReference type="Proteomes" id="UP000604825"/>
    </source>
</evidence>
<sequence length="107" mass="11599">MADLLWVSQKANIYSFGMLLLELLTGKASTDAVLYDKGVDHPRWARSTVKEEWMSPWCGGDDGDGAAGHGPCMEPALDQWPVMPEIMARIEGLGGTWSVSTAQSLTS</sequence>
<evidence type="ECO:0000313" key="1">
    <source>
        <dbReference type="EMBL" id="CAD6254426.1"/>
    </source>
</evidence>